<feature type="region of interest" description="Disordered" evidence="1">
    <location>
        <begin position="449"/>
        <end position="469"/>
    </location>
</feature>
<feature type="domain" description="TniQ" evidence="2">
    <location>
        <begin position="4"/>
        <end position="157"/>
    </location>
</feature>
<name>A0ABP9XHH6_9DEIO</name>
<protein>
    <recommendedName>
        <fullName evidence="6">Transposase</fullName>
    </recommendedName>
</protein>
<reference evidence="4 5" key="1">
    <citation type="submission" date="2024-02" db="EMBL/GenBank/DDBJ databases">
        <title>Deinococcus aluminii NBRC 112889.</title>
        <authorList>
            <person name="Ichikawa N."/>
            <person name="Katano-Makiyama Y."/>
            <person name="Hidaka K."/>
        </authorList>
    </citation>
    <scope>NUCLEOTIDE SEQUENCE [LARGE SCALE GENOMIC DNA]</scope>
    <source>
        <strain evidence="4 5">NBRC 112889</strain>
    </source>
</reference>
<evidence type="ECO:0000259" key="2">
    <source>
        <dbReference type="Pfam" id="PF06527"/>
    </source>
</evidence>
<keyword evidence="5" id="KW-1185">Reference proteome</keyword>
<accession>A0ABP9XHH6</accession>
<dbReference type="EMBL" id="BAABRV010000005">
    <property type="protein sequence ID" value="GAA5534068.1"/>
    <property type="molecule type" value="Genomic_DNA"/>
</dbReference>
<evidence type="ECO:0000313" key="5">
    <source>
        <dbReference type="Proteomes" id="UP001404956"/>
    </source>
</evidence>
<sequence>MLALFPAPYKDELLYSLCGRYARLMRHGNLKNTLRHLFGRETVTAVMDLPTHLGHLAEQLAPIGGPGVDELIDQHTLLPYFSAFHSAERREEIRAAMRGEGHPHWRLGLMASRVASTRALRFCPSCAAEERARHGEAYWHRLPQLPGVLVCERHGVWLEESRVNLPAPVTRHAFIPAETVIPQNLFARRVPEGRERDVLLDLARRALGLLIGLPLSVPPSVLRGSYLAVLAERGLATFSGQLHIEEMRAAVRTFFPSGVVEWLGLSPDDDGWWLRLLRRPRAAAHTLHHLLMQSFLGLDQGKLGASVHPFGSGPWPCLNRASPHYGELLIEHLALDYTSNAREPIGTFTCACGFAYRRVGPDRDPTDARRLDRVAAYGPVWDSTLQKFWLDPALSLRELSRRLGFDPKTVRQQAARLGLPQRRPGSRGAKAPPKKVVVSVAASLEEHRTAQRTAWQRGRREAPEASTSQLRQRFPGVYTWLYRHDRTWLSRHSPLRTVSRSTVTRVDWKQRDTRLALALRRAARSLLSLERPVRVTPSRLGREVRQAALLDQHLDKLPRCARVLAELSETREAFAVRRIRRAAAELQRTGGQLPRWRFVRLCGLRPELLAVPEVAQAFEQAWAALLARFEVPAA</sequence>
<evidence type="ECO:0000259" key="3">
    <source>
        <dbReference type="Pfam" id="PF15978"/>
    </source>
</evidence>
<proteinExistence type="predicted"/>
<feature type="domain" description="Transposon Tn7 transposition protein TnsD C-terminal" evidence="3">
    <location>
        <begin position="213"/>
        <end position="564"/>
    </location>
</feature>
<comment type="caution">
    <text evidence="4">The sequence shown here is derived from an EMBL/GenBank/DDBJ whole genome shotgun (WGS) entry which is preliminary data.</text>
</comment>
<gene>
    <name evidence="4" type="ORF">Dalu01_02476</name>
</gene>
<dbReference type="InterPro" id="IPR032750">
    <property type="entry name" value="TnsD_C"/>
</dbReference>
<evidence type="ECO:0000313" key="4">
    <source>
        <dbReference type="EMBL" id="GAA5534068.1"/>
    </source>
</evidence>
<dbReference type="Pfam" id="PF06527">
    <property type="entry name" value="TniQ"/>
    <property type="match status" value="1"/>
</dbReference>
<evidence type="ECO:0008006" key="6">
    <source>
        <dbReference type="Google" id="ProtNLM"/>
    </source>
</evidence>
<dbReference type="Proteomes" id="UP001404956">
    <property type="component" value="Unassembled WGS sequence"/>
</dbReference>
<dbReference type="Pfam" id="PF15978">
    <property type="entry name" value="TnsD"/>
    <property type="match status" value="1"/>
</dbReference>
<feature type="region of interest" description="Disordered" evidence="1">
    <location>
        <begin position="416"/>
        <end position="435"/>
    </location>
</feature>
<dbReference type="InterPro" id="IPR009492">
    <property type="entry name" value="TniQ"/>
</dbReference>
<evidence type="ECO:0000256" key="1">
    <source>
        <dbReference type="SAM" id="MobiDB-lite"/>
    </source>
</evidence>
<organism evidence="4 5">
    <name type="scientific">Deinococcus aluminii</name>
    <dbReference type="NCBI Taxonomy" id="1656885"/>
    <lineage>
        <taxon>Bacteria</taxon>
        <taxon>Thermotogati</taxon>
        <taxon>Deinococcota</taxon>
        <taxon>Deinococci</taxon>
        <taxon>Deinococcales</taxon>
        <taxon>Deinococcaceae</taxon>
        <taxon>Deinococcus</taxon>
    </lineage>
</organism>